<dbReference type="FunFam" id="1.10.287.950:FF:000001">
    <property type="entry name" value="Methyl-accepting chemotaxis sensory transducer"/>
    <property type="match status" value="1"/>
</dbReference>
<dbReference type="GO" id="GO:0006935">
    <property type="term" value="P:chemotaxis"/>
    <property type="evidence" value="ECO:0007669"/>
    <property type="project" value="UniProtKB-KW"/>
</dbReference>
<dbReference type="SMART" id="SM00304">
    <property type="entry name" value="HAMP"/>
    <property type="match status" value="2"/>
</dbReference>
<evidence type="ECO:0000256" key="1">
    <source>
        <dbReference type="ARBA" id="ARBA00004370"/>
    </source>
</evidence>
<feature type="compositionally biased region" description="Low complexity" evidence="5">
    <location>
        <begin position="615"/>
        <end position="630"/>
    </location>
</feature>
<evidence type="ECO:0000256" key="3">
    <source>
        <dbReference type="ARBA" id="ARBA00029447"/>
    </source>
</evidence>
<comment type="subcellular location">
    <subcellularLocation>
        <location evidence="1">Membrane</location>
    </subcellularLocation>
</comment>
<dbReference type="InterPro" id="IPR007891">
    <property type="entry name" value="CHASE3"/>
</dbReference>
<reference evidence="9 10" key="1">
    <citation type="submission" date="2017-04" db="EMBL/GenBank/DDBJ databases">
        <authorList>
            <person name="Afonso C.L."/>
            <person name="Miller P.J."/>
            <person name="Scott M.A."/>
            <person name="Spackman E."/>
            <person name="Goraichik I."/>
            <person name="Dimitrov K.M."/>
            <person name="Suarez D.L."/>
            <person name="Swayne D.E."/>
        </authorList>
    </citation>
    <scope>NUCLEOTIDE SEQUENCE [LARGE SCALE GENOMIC DNA]</scope>
    <source>
        <strain evidence="9 10">CGMCC 1.10972</strain>
    </source>
</reference>
<feature type="transmembrane region" description="Helical" evidence="6">
    <location>
        <begin position="190"/>
        <end position="210"/>
    </location>
</feature>
<evidence type="ECO:0000256" key="5">
    <source>
        <dbReference type="SAM" id="MobiDB-lite"/>
    </source>
</evidence>
<protein>
    <submittedName>
        <fullName evidence="9">Methyl-accepting chemotaxis protein</fullName>
    </submittedName>
</protein>
<dbReference type="Gene3D" id="1.10.287.950">
    <property type="entry name" value="Methyl-accepting chemotaxis protein"/>
    <property type="match status" value="1"/>
</dbReference>
<dbReference type="PANTHER" id="PTHR43531:SF11">
    <property type="entry name" value="METHYL-ACCEPTING CHEMOTAXIS PROTEIN 3"/>
    <property type="match status" value="1"/>
</dbReference>
<keyword evidence="6" id="KW-1133">Transmembrane helix</keyword>
<dbReference type="InterPro" id="IPR051310">
    <property type="entry name" value="MCP_chemotaxis"/>
</dbReference>
<keyword evidence="10" id="KW-1185">Reference proteome</keyword>
<dbReference type="SUPFAM" id="SSF58104">
    <property type="entry name" value="Methyl-accepting chemotaxis protein (MCP) signaling domain"/>
    <property type="match status" value="1"/>
</dbReference>
<name>A0A1W1ZCG0_9HYPH</name>
<comment type="similarity">
    <text evidence="3">Belongs to the methyl-accepting chemotaxis (MCP) protein family.</text>
</comment>
<dbReference type="EMBL" id="FWXR01000002">
    <property type="protein sequence ID" value="SMC46109.1"/>
    <property type="molecule type" value="Genomic_DNA"/>
</dbReference>
<dbReference type="PROSITE" id="PS50885">
    <property type="entry name" value="HAMP"/>
    <property type="match status" value="2"/>
</dbReference>
<dbReference type="InterPro" id="IPR003660">
    <property type="entry name" value="HAMP_dom"/>
</dbReference>
<evidence type="ECO:0000313" key="10">
    <source>
        <dbReference type="Proteomes" id="UP000192656"/>
    </source>
</evidence>
<keyword evidence="2" id="KW-0145">Chemotaxis</keyword>
<feature type="region of interest" description="Disordered" evidence="5">
    <location>
        <begin position="541"/>
        <end position="564"/>
    </location>
</feature>
<dbReference type="CDD" id="cd06225">
    <property type="entry name" value="HAMP"/>
    <property type="match status" value="1"/>
</dbReference>
<dbReference type="STRING" id="937218.SAMN06297251_102324"/>
<dbReference type="AlphaFoldDB" id="A0A1W1ZCG0"/>
<gene>
    <name evidence="9" type="ORF">SAMN06297251_102324</name>
</gene>
<dbReference type="Pfam" id="PF00672">
    <property type="entry name" value="HAMP"/>
    <property type="match status" value="1"/>
</dbReference>
<feature type="transmembrane region" description="Helical" evidence="6">
    <location>
        <begin position="12"/>
        <end position="35"/>
    </location>
</feature>
<dbReference type="PRINTS" id="PR00260">
    <property type="entry name" value="CHEMTRNSDUCR"/>
</dbReference>
<dbReference type="Gene3D" id="6.10.340.10">
    <property type="match status" value="1"/>
</dbReference>
<dbReference type="PROSITE" id="PS50111">
    <property type="entry name" value="CHEMOTAXIS_TRANSDUC_2"/>
    <property type="match status" value="1"/>
</dbReference>
<dbReference type="GO" id="GO:0004888">
    <property type="term" value="F:transmembrane signaling receptor activity"/>
    <property type="evidence" value="ECO:0007669"/>
    <property type="project" value="InterPro"/>
</dbReference>
<accession>A0A1W1ZCG0</accession>
<dbReference type="GO" id="GO:0005886">
    <property type="term" value="C:plasma membrane"/>
    <property type="evidence" value="ECO:0007669"/>
    <property type="project" value="TreeGrafter"/>
</dbReference>
<evidence type="ECO:0000259" key="8">
    <source>
        <dbReference type="PROSITE" id="PS50885"/>
    </source>
</evidence>
<keyword evidence="6" id="KW-0472">Membrane</keyword>
<keyword evidence="4" id="KW-0807">Transducer</keyword>
<feature type="region of interest" description="Disordered" evidence="5">
    <location>
        <begin position="594"/>
        <end position="663"/>
    </location>
</feature>
<evidence type="ECO:0000256" key="6">
    <source>
        <dbReference type="SAM" id="Phobius"/>
    </source>
</evidence>
<dbReference type="SUPFAM" id="SSF158472">
    <property type="entry name" value="HAMP domain-like"/>
    <property type="match status" value="1"/>
</dbReference>
<dbReference type="Pfam" id="PF05227">
    <property type="entry name" value="CHASE3"/>
    <property type="match status" value="1"/>
</dbReference>
<evidence type="ECO:0000256" key="2">
    <source>
        <dbReference type="ARBA" id="ARBA00022500"/>
    </source>
</evidence>
<dbReference type="Pfam" id="PF00015">
    <property type="entry name" value="MCPsignal"/>
    <property type="match status" value="1"/>
</dbReference>
<sequence>MPRIRDLSVGKKIGVAFSIVTLMAVCMGGILTWTVSDIANRAHFKDEQIAVSEAAVTARFTLARQENSLRGFMITRDPYFAQRVKEHYQSFEKALGELRGLVAGRPDLLTALDKAALDMNAWQSEIADPVIAFARSDATYPEALQIFKSGKADTFIEPIEETLDGARDSAFANVEAASRDETQAIATSRWTVGIGMVLLVAAAIAFGYGLHRMIGRPVSTMTALMRQLAAGDTSVETVGLERKDEIGAMAGAVETFKKSLIERNELASAEEKTRRESDEIRQRHADLENAKAEDLRAFVTAVDAGFERLAAGDLTVRIDRQVAPEFVAIRAKFNDSVSHLEDAIDGVVGAVGSIRSGLSEIDAAARDLSQRTEQQAASVEETVAALNDVSQAIARTAEGSSDARRKALSALKKAEDGGTIVGNAISAMEEIEGSSQRINDIIGVIDEIAFQTNLLALNAGVEAARAGEAGKGFAVVAQEVRELAQRSATAAKEIKELISTSREQVTVGVDLVTTSGRSLEAIVAEVGDMAKVISEIADSAQEQSTSLREVSSAADQMDKSTQQNAAMVEQATAATGTLTSETESLGQLVASFSTRSSASKGGARTSRAISHSNSATAARPTARAKPAFAPVQIGARDESRPKATPQTQGNAALKMLQDSWEEF</sequence>
<dbReference type="CDD" id="cd11386">
    <property type="entry name" value="MCP_signal"/>
    <property type="match status" value="1"/>
</dbReference>
<feature type="domain" description="HAMP" evidence="8">
    <location>
        <begin position="299"/>
        <end position="345"/>
    </location>
</feature>
<evidence type="ECO:0000313" key="9">
    <source>
        <dbReference type="EMBL" id="SMC46109.1"/>
    </source>
</evidence>
<organism evidence="9 10">
    <name type="scientific">Fulvimarina manganoxydans</name>
    <dbReference type="NCBI Taxonomy" id="937218"/>
    <lineage>
        <taxon>Bacteria</taxon>
        <taxon>Pseudomonadati</taxon>
        <taxon>Pseudomonadota</taxon>
        <taxon>Alphaproteobacteria</taxon>
        <taxon>Hyphomicrobiales</taxon>
        <taxon>Aurantimonadaceae</taxon>
        <taxon>Fulvimarina</taxon>
    </lineage>
</organism>
<dbReference type="InterPro" id="IPR004090">
    <property type="entry name" value="Chemotax_Me-accpt_rcpt"/>
</dbReference>
<feature type="domain" description="HAMP" evidence="8">
    <location>
        <begin position="212"/>
        <end position="265"/>
    </location>
</feature>
<dbReference type="GO" id="GO:0007165">
    <property type="term" value="P:signal transduction"/>
    <property type="evidence" value="ECO:0007669"/>
    <property type="project" value="UniProtKB-KW"/>
</dbReference>
<proteinExistence type="inferred from homology"/>
<evidence type="ECO:0000259" key="7">
    <source>
        <dbReference type="PROSITE" id="PS50111"/>
    </source>
</evidence>
<dbReference type="Proteomes" id="UP000192656">
    <property type="component" value="Unassembled WGS sequence"/>
</dbReference>
<feature type="domain" description="Methyl-accepting transducer" evidence="7">
    <location>
        <begin position="350"/>
        <end position="579"/>
    </location>
</feature>
<dbReference type="InterPro" id="IPR004089">
    <property type="entry name" value="MCPsignal_dom"/>
</dbReference>
<keyword evidence="6" id="KW-0812">Transmembrane</keyword>
<dbReference type="PANTHER" id="PTHR43531">
    <property type="entry name" value="PROTEIN ICFG"/>
    <property type="match status" value="1"/>
</dbReference>
<dbReference type="SMART" id="SM00283">
    <property type="entry name" value="MA"/>
    <property type="match status" value="1"/>
</dbReference>
<evidence type="ECO:0000256" key="4">
    <source>
        <dbReference type="PROSITE-ProRule" id="PRU00284"/>
    </source>
</evidence>